<keyword evidence="9 17" id="KW-0472">Membrane</keyword>
<dbReference type="FunFam" id="1.20.58.390:FF:000001">
    <property type="entry name" value="Neuronal nicotinic acetylcholine receptor subunit 3"/>
    <property type="match status" value="1"/>
</dbReference>
<dbReference type="FunFam" id="2.70.170.10:FF:000013">
    <property type="entry name" value="Acetylcholine receptor subunit alpha"/>
    <property type="match status" value="1"/>
</dbReference>
<evidence type="ECO:0000256" key="16">
    <source>
        <dbReference type="ARBA" id="ARBA00034104"/>
    </source>
</evidence>
<dbReference type="PROSITE" id="PS00236">
    <property type="entry name" value="NEUROTR_ION_CHANNEL"/>
    <property type="match status" value="1"/>
</dbReference>
<accession>A0AAD9L2L5</accession>
<feature type="transmembrane region" description="Helical" evidence="17">
    <location>
        <begin position="490"/>
        <end position="514"/>
    </location>
</feature>
<dbReference type="SUPFAM" id="SSF90112">
    <property type="entry name" value="Neurotransmitter-gated ion-channel transmembrane pore"/>
    <property type="match status" value="1"/>
</dbReference>
<evidence type="ECO:0000256" key="15">
    <source>
        <dbReference type="ARBA" id="ARBA00023303"/>
    </source>
</evidence>
<keyword evidence="2 17" id="KW-0813">Transport</keyword>
<dbReference type="InterPro" id="IPR018000">
    <property type="entry name" value="Neurotransmitter_ion_chnl_CS"/>
</dbReference>
<dbReference type="AlphaFoldDB" id="A0AAD9L2L5"/>
<feature type="transmembrane region" description="Helical" evidence="17">
    <location>
        <begin position="292"/>
        <end position="312"/>
    </location>
</feature>
<evidence type="ECO:0000256" key="8">
    <source>
        <dbReference type="ARBA" id="ARBA00023065"/>
    </source>
</evidence>
<protein>
    <submittedName>
        <fullName evidence="20">Uncharacterized protein</fullName>
    </submittedName>
</protein>
<dbReference type="Gene3D" id="2.70.170.10">
    <property type="entry name" value="Neurotransmitter-gated ion-channel ligand-binding domain"/>
    <property type="match status" value="1"/>
</dbReference>
<dbReference type="EMBL" id="JAODUO010000388">
    <property type="protein sequence ID" value="KAK2181622.1"/>
    <property type="molecule type" value="Genomic_DNA"/>
</dbReference>
<dbReference type="Proteomes" id="UP001209878">
    <property type="component" value="Unassembled WGS sequence"/>
</dbReference>
<evidence type="ECO:0000256" key="9">
    <source>
        <dbReference type="ARBA" id="ARBA00023136"/>
    </source>
</evidence>
<keyword evidence="12" id="KW-0325">Glycoprotein</keyword>
<evidence type="ECO:0000256" key="7">
    <source>
        <dbReference type="ARBA" id="ARBA00023018"/>
    </source>
</evidence>
<gene>
    <name evidence="20" type="ORF">NP493_389g03061</name>
</gene>
<evidence type="ECO:0000259" key="19">
    <source>
        <dbReference type="Pfam" id="PF02932"/>
    </source>
</evidence>
<evidence type="ECO:0000256" key="6">
    <source>
        <dbReference type="ARBA" id="ARBA00022989"/>
    </source>
</evidence>
<dbReference type="InterPro" id="IPR006029">
    <property type="entry name" value="Neurotrans-gated_channel_TM"/>
</dbReference>
<dbReference type="PRINTS" id="PR00254">
    <property type="entry name" value="NICOTINICR"/>
</dbReference>
<keyword evidence="6 17" id="KW-1133">Transmembrane helix</keyword>
<feature type="domain" description="Neurotransmitter-gated ion-channel ligand-binding" evidence="18">
    <location>
        <begin position="38"/>
        <end position="257"/>
    </location>
</feature>
<keyword evidence="15 17" id="KW-0407">Ion channel</keyword>
<evidence type="ECO:0000256" key="10">
    <source>
        <dbReference type="ARBA" id="ARBA00023157"/>
    </source>
</evidence>
<dbReference type="NCBIfam" id="TIGR00860">
    <property type="entry name" value="LIC"/>
    <property type="match status" value="1"/>
</dbReference>
<evidence type="ECO:0000256" key="3">
    <source>
        <dbReference type="ARBA" id="ARBA00022475"/>
    </source>
</evidence>
<evidence type="ECO:0000256" key="17">
    <source>
        <dbReference type="RuleBase" id="RU000687"/>
    </source>
</evidence>
<dbReference type="Pfam" id="PF02931">
    <property type="entry name" value="Neur_chan_LBD"/>
    <property type="match status" value="1"/>
</dbReference>
<keyword evidence="11" id="KW-0675">Receptor</keyword>
<proteinExistence type="inferred from homology"/>
<dbReference type="GO" id="GO:0022848">
    <property type="term" value="F:acetylcholine-gated monoatomic cation-selective channel activity"/>
    <property type="evidence" value="ECO:0007669"/>
    <property type="project" value="InterPro"/>
</dbReference>
<feature type="domain" description="Neurotransmitter-gated ion-channel transmembrane" evidence="19">
    <location>
        <begin position="268"/>
        <end position="506"/>
    </location>
</feature>
<reference evidence="20" key="1">
    <citation type="journal article" date="2023" name="Mol. Biol. Evol.">
        <title>Third-Generation Sequencing Reveals the Adaptive Role of the Epigenome in Three Deep-Sea Polychaetes.</title>
        <authorList>
            <person name="Perez M."/>
            <person name="Aroh O."/>
            <person name="Sun Y."/>
            <person name="Lan Y."/>
            <person name="Juniper S.K."/>
            <person name="Young C.R."/>
            <person name="Angers B."/>
            <person name="Qian P.Y."/>
        </authorList>
    </citation>
    <scope>NUCLEOTIDE SEQUENCE</scope>
    <source>
        <strain evidence="20">R07B-5</strain>
    </source>
</reference>
<dbReference type="PANTHER" id="PTHR18945">
    <property type="entry name" value="NEUROTRANSMITTER GATED ION CHANNEL"/>
    <property type="match status" value="1"/>
</dbReference>
<evidence type="ECO:0000313" key="21">
    <source>
        <dbReference type="Proteomes" id="UP001209878"/>
    </source>
</evidence>
<dbReference type="Gene3D" id="1.20.58.390">
    <property type="entry name" value="Neurotransmitter-gated ion-channel transmembrane domain"/>
    <property type="match status" value="2"/>
</dbReference>
<dbReference type="CDD" id="cd19064">
    <property type="entry name" value="LGIC_TM_nAChR"/>
    <property type="match status" value="1"/>
</dbReference>
<evidence type="ECO:0000259" key="18">
    <source>
        <dbReference type="Pfam" id="PF02931"/>
    </source>
</evidence>
<dbReference type="InterPro" id="IPR036719">
    <property type="entry name" value="Neuro-gated_channel_TM_sf"/>
</dbReference>
<comment type="similarity">
    <text evidence="1">Belongs to the ligand-gated ion channel (TC 1.A.9) family. Acetylcholine receptor (TC 1.A.9.1) subfamily.</text>
</comment>
<keyword evidence="8 17" id="KW-0406">Ion transport</keyword>
<evidence type="ECO:0000256" key="11">
    <source>
        <dbReference type="ARBA" id="ARBA00023170"/>
    </source>
</evidence>
<keyword evidence="14" id="KW-1071">Ligand-gated ion channel</keyword>
<evidence type="ECO:0000256" key="12">
    <source>
        <dbReference type="ARBA" id="ARBA00023180"/>
    </source>
</evidence>
<evidence type="ECO:0000256" key="2">
    <source>
        <dbReference type="ARBA" id="ARBA00022448"/>
    </source>
</evidence>
<feature type="transmembrane region" description="Helical" evidence="17">
    <location>
        <begin position="324"/>
        <end position="346"/>
    </location>
</feature>
<keyword evidence="7" id="KW-0770">Synapse</keyword>
<dbReference type="Pfam" id="PF02932">
    <property type="entry name" value="Neur_chan_memb"/>
    <property type="match status" value="1"/>
</dbReference>
<organism evidence="20 21">
    <name type="scientific">Ridgeia piscesae</name>
    <name type="common">Tubeworm</name>
    <dbReference type="NCBI Taxonomy" id="27915"/>
    <lineage>
        <taxon>Eukaryota</taxon>
        <taxon>Metazoa</taxon>
        <taxon>Spiralia</taxon>
        <taxon>Lophotrochozoa</taxon>
        <taxon>Annelida</taxon>
        <taxon>Polychaeta</taxon>
        <taxon>Sedentaria</taxon>
        <taxon>Canalipalpata</taxon>
        <taxon>Sabellida</taxon>
        <taxon>Siboglinidae</taxon>
        <taxon>Ridgeia</taxon>
    </lineage>
</organism>
<keyword evidence="5 17" id="KW-0732">Signal</keyword>
<dbReference type="CDD" id="cd19031">
    <property type="entry name" value="LGIC_ECD_nAChR_proto_alpha-like"/>
    <property type="match status" value="1"/>
</dbReference>
<keyword evidence="21" id="KW-1185">Reference proteome</keyword>
<evidence type="ECO:0000256" key="1">
    <source>
        <dbReference type="ARBA" id="ARBA00009237"/>
    </source>
</evidence>
<feature type="signal peptide" evidence="17">
    <location>
        <begin position="1"/>
        <end position="31"/>
    </location>
</feature>
<keyword evidence="4 17" id="KW-0812">Transmembrane</keyword>
<keyword evidence="13" id="KW-0628">Postsynaptic cell membrane</keyword>
<dbReference type="InterPro" id="IPR006201">
    <property type="entry name" value="Neur_channel"/>
</dbReference>
<name>A0AAD9L2L5_RIDPI</name>
<evidence type="ECO:0000256" key="14">
    <source>
        <dbReference type="ARBA" id="ARBA00023286"/>
    </source>
</evidence>
<evidence type="ECO:0000256" key="4">
    <source>
        <dbReference type="ARBA" id="ARBA00022692"/>
    </source>
</evidence>
<dbReference type="GO" id="GO:0007271">
    <property type="term" value="P:synaptic transmission, cholinergic"/>
    <property type="evidence" value="ECO:0007669"/>
    <property type="project" value="UniProtKB-ARBA"/>
</dbReference>
<dbReference type="GO" id="GO:0004888">
    <property type="term" value="F:transmembrane signaling receptor activity"/>
    <property type="evidence" value="ECO:0007669"/>
    <property type="project" value="InterPro"/>
</dbReference>
<comment type="subcellular location">
    <subcellularLocation>
        <location evidence="16">Postsynaptic cell membrane</location>
        <topology evidence="16">Multi-pass membrane protein</topology>
    </subcellularLocation>
</comment>
<evidence type="ECO:0000256" key="5">
    <source>
        <dbReference type="ARBA" id="ARBA00022729"/>
    </source>
</evidence>
<feature type="chain" id="PRO_5041766199" evidence="17">
    <location>
        <begin position="32"/>
        <end position="525"/>
    </location>
</feature>
<dbReference type="GO" id="GO:0045211">
    <property type="term" value="C:postsynaptic membrane"/>
    <property type="evidence" value="ECO:0007669"/>
    <property type="project" value="UniProtKB-SubCell"/>
</dbReference>
<evidence type="ECO:0000313" key="20">
    <source>
        <dbReference type="EMBL" id="KAK2181622.1"/>
    </source>
</evidence>
<dbReference type="InterPro" id="IPR006202">
    <property type="entry name" value="Neur_chan_lig-bd"/>
</dbReference>
<dbReference type="InterPro" id="IPR036734">
    <property type="entry name" value="Neur_chan_lig-bd_sf"/>
</dbReference>
<dbReference type="PRINTS" id="PR00252">
    <property type="entry name" value="NRIONCHANNEL"/>
</dbReference>
<dbReference type="FunFam" id="1.20.58.390:FF:000022">
    <property type="entry name" value="Nicotinic acetylcholine receptor subunit alpha4"/>
    <property type="match status" value="1"/>
</dbReference>
<keyword evidence="10" id="KW-1015">Disulfide bond</keyword>
<dbReference type="InterPro" id="IPR038050">
    <property type="entry name" value="Neuro_actylchol_rec"/>
</dbReference>
<dbReference type="SUPFAM" id="SSF63712">
    <property type="entry name" value="Nicotinic receptor ligand binding domain-like"/>
    <property type="match status" value="1"/>
</dbReference>
<feature type="transmembrane region" description="Helical" evidence="17">
    <location>
        <begin position="258"/>
        <end position="280"/>
    </location>
</feature>
<comment type="caution">
    <text evidence="20">The sequence shown here is derived from an EMBL/GenBank/DDBJ whole genome shotgun (WGS) entry which is preliminary data.</text>
</comment>
<sequence length="525" mass="59453">MSPVAVRYVGAFASVVCFCQLLLIALPPVGANAHAKMLYENLFIRSGYNRLIRPVANMADTVHVKIFLRLMQIIDVDEKNQIMTTNVWVVQEWFDPALKWNPDENGGVEVLYVPATNIWNPDIVLYNTADGSYETAKGTKAAIHPDGRVHWPAPASYKSSCSIDVTYFPFDQQECSMRFGSWTYNKDEVDITHAWQADTMASSDEFTTLESGIDVDDFYPNVEWDVMAVPARKSLHHYAGSVELFPEWTFNVTLRRQFLFYTVNLIGPLVSHACVTLLVFYLPGDSRQKMALCINILLSLTVFFLMLAEIIPPTSLVVPLLGKYLVFTMILVVTSVTVTVCTYNVYYRSLATHTMPDWARKIFLYILPRILRMRRPKIENSQDIQLKYIRINWCGCIGSSPAGGTHNKRHHTTAELRKMAPCSKTQVELLALSQQLDDTRVSSRVNLDMAPEVQSAVSGATYIAQHLKQEDVFNRVKEDWKYIALVLDRIFLIVYSVVCFVGTASIILSAPMLYDTRVPIKPGFV</sequence>
<evidence type="ECO:0000256" key="13">
    <source>
        <dbReference type="ARBA" id="ARBA00023257"/>
    </source>
</evidence>
<keyword evidence="3" id="KW-1003">Cell membrane</keyword>
<dbReference type="InterPro" id="IPR002394">
    <property type="entry name" value="Nicotinic_acetylcholine_rcpt"/>
</dbReference>